<reference evidence="2 3" key="1">
    <citation type="submission" date="2020-02" db="EMBL/GenBank/DDBJ databases">
        <authorList>
            <person name="Ferguson B K."/>
        </authorList>
    </citation>
    <scope>NUCLEOTIDE SEQUENCE [LARGE SCALE GENOMIC DNA]</scope>
</reference>
<dbReference type="AlphaFoldDB" id="A0A6H5HPG8"/>
<proteinExistence type="predicted"/>
<gene>
    <name evidence="2" type="ORF">NTEN_LOCUS22132</name>
</gene>
<protein>
    <submittedName>
        <fullName evidence="2">Uncharacterized protein</fullName>
    </submittedName>
</protein>
<evidence type="ECO:0000313" key="3">
    <source>
        <dbReference type="Proteomes" id="UP000479000"/>
    </source>
</evidence>
<sequence length="218" mass="24433">MAILHDKLKLLKKKPFDSVGSKVNVPVVDHVPVVDTLLKKREKLRIRISFKGCANDLVDNERETGGMEQESLSDFEEKESPENSRPASRAVSRKRSKSTTPFDEETVNAAKTVLADACKRRNQRTTCSAFGELVAQKLADYDPRTRSQVEMKVMQVLHEADMQMYDTPTTSFSQCNVTVTSGEYSGGDVDKLEQPQATEEMTAIRDILAEAFQVVDEE</sequence>
<dbReference type="OrthoDB" id="10535230at2759"/>
<feature type="region of interest" description="Disordered" evidence="1">
    <location>
        <begin position="61"/>
        <end position="103"/>
    </location>
</feature>
<dbReference type="Proteomes" id="UP000479000">
    <property type="component" value="Unassembled WGS sequence"/>
</dbReference>
<evidence type="ECO:0000256" key="1">
    <source>
        <dbReference type="SAM" id="MobiDB-lite"/>
    </source>
</evidence>
<dbReference type="EMBL" id="CADCXU010032290">
    <property type="protein sequence ID" value="CAB0018223.1"/>
    <property type="molecule type" value="Genomic_DNA"/>
</dbReference>
<name>A0A6H5HPG8_9HEMI</name>
<accession>A0A6H5HPG8</accession>
<organism evidence="2 3">
    <name type="scientific">Nesidiocoris tenuis</name>
    <dbReference type="NCBI Taxonomy" id="355587"/>
    <lineage>
        <taxon>Eukaryota</taxon>
        <taxon>Metazoa</taxon>
        <taxon>Ecdysozoa</taxon>
        <taxon>Arthropoda</taxon>
        <taxon>Hexapoda</taxon>
        <taxon>Insecta</taxon>
        <taxon>Pterygota</taxon>
        <taxon>Neoptera</taxon>
        <taxon>Paraneoptera</taxon>
        <taxon>Hemiptera</taxon>
        <taxon>Heteroptera</taxon>
        <taxon>Panheteroptera</taxon>
        <taxon>Cimicomorpha</taxon>
        <taxon>Miridae</taxon>
        <taxon>Dicyphina</taxon>
        <taxon>Nesidiocoris</taxon>
    </lineage>
</organism>
<evidence type="ECO:0000313" key="2">
    <source>
        <dbReference type="EMBL" id="CAB0018223.1"/>
    </source>
</evidence>
<keyword evidence="3" id="KW-1185">Reference proteome</keyword>